<dbReference type="PANTHER" id="PTHR30055:SF234">
    <property type="entry name" value="HTH-TYPE TRANSCRIPTIONAL REGULATOR BETI"/>
    <property type="match status" value="1"/>
</dbReference>
<dbReference type="GO" id="GO:0003700">
    <property type="term" value="F:DNA-binding transcription factor activity"/>
    <property type="evidence" value="ECO:0007669"/>
    <property type="project" value="TreeGrafter"/>
</dbReference>
<gene>
    <name evidence="7" type="ORF">ED208_08915</name>
</gene>
<dbReference type="PANTHER" id="PTHR30055">
    <property type="entry name" value="HTH-TYPE TRANSCRIPTIONAL REGULATOR RUTR"/>
    <property type="match status" value="1"/>
</dbReference>
<keyword evidence="1" id="KW-0805">Transcription regulation</keyword>
<keyword evidence="3" id="KW-0804">Transcription</keyword>
<evidence type="ECO:0000256" key="4">
    <source>
        <dbReference type="PROSITE-ProRule" id="PRU00335"/>
    </source>
</evidence>
<dbReference type="SUPFAM" id="SSF48498">
    <property type="entry name" value="Tetracyclin repressor-like, C-terminal domain"/>
    <property type="match status" value="1"/>
</dbReference>
<evidence type="ECO:0000256" key="2">
    <source>
        <dbReference type="ARBA" id="ARBA00023125"/>
    </source>
</evidence>
<dbReference type="RefSeq" id="WP_123211530.1">
    <property type="nucleotide sequence ID" value="NZ_RJVO01000003.1"/>
</dbReference>
<dbReference type="PROSITE" id="PS50977">
    <property type="entry name" value="HTH_TETR_2"/>
    <property type="match status" value="1"/>
</dbReference>
<feature type="DNA-binding region" description="H-T-H motif" evidence="4">
    <location>
        <begin position="56"/>
        <end position="75"/>
    </location>
</feature>
<keyword evidence="8" id="KW-1185">Reference proteome</keyword>
<dbReference type="Proteomes" id="UP000282106">
    <property type="component" value="Unassembled WGS sequence"/>
</dbReference>
<protein>
    <submittedName>
        <fullName evidence="7">TetR/AcrR family transcriptional regulator</fullName>
    </submittedName>
</protein>
<keyword evidence="2 4" id="KW-0238">DNA-binding</keyword>
<dbReference type="Gene3D" id="1.10.357.10">
    <property type="entry name" value="Tetracycline Repressor, domain 2"/>
    <property type="match status" value="1"/>
</dbReference>
<accession>A0A3N0VEI2</accession>
<dbReference type="SUPFAM" id="SSF46689">
    <property type="entry name" value="Homeodomain-like"/>
    <property type="match status" value="1"/>
</dbReference>
<proteinExistence type="predicted"/>
<feature type="domain" description="HTH tetR-type" evidence="6">
    <location>
        <begin position="33"/>
        <end position="93"/>
    </location>
</feature>
<evidence type="ECO:0000256" key="5">
    <source>
        <dbReference type="SAM" id="MobiDB-lite"/>
    </source>
</evidence>
<dbReference type="InterPro" id="IPR050109">
    <property type="entry name" value="HTH-type_TetR-like_transc_reg"/>
</dbReference>
<evidence type="ECO:0000256" key="3">
    <source>
        <dbReference type="ARBA" id="ARBA00023163"/>
    </source>
</evidence>
<organism evidence="7 8">
    <name type="scientific">Stagnimonas aquatica</name>
    <dbReference type="NCBI Taxonomy" id="2689987"/>
    <lineage>
        <taxon>Bacteria</taxon>
        <taxon>Pseudomonadati</taxon>
        <taxon>Pseudomonadota</taxon>
        <taxon>Gammaproteobacteria</taxon>
        <taxon>Nevskiales</taxon>
        <taxon>Nevskiaceae</taxon>
        <taxon>Stagnimonas</taxon>
    </lineage>
</organism>
<comment type="caution">
    <text evidence="7">The sequence shown here is derived from an EMBL/GenBank/DDBJ whole genome shotgun (WGS) entry which is preliminary data.</text>
</comment>
<evidence type="ECO:0000259" key="6">
    <source>
        <dbReference type="PROSITE" id="PS50977"/>
    </source>
</evidence>
<dbReference type="InterPro" id="IPR036271">
    <property type="entry name" value="Tet_transcr_reg_TetR-rel_C_sf"/>
</dbReference>
<dbReference type="InterPro" id="IPR001647">
    <property type="entry name" value="HTH_TetR"/>
</dbReference>
<dbReference type="EMBL" id="RJVO01000003">
    <property type="protein sequence ID" value="ROH91075.1"/>
    <property type="molecule type" value="Genomic_DNA"/>
</dbReference>
<evidence type="ECO:0000313" key="7">
    <source>
        <dbReference type="EMBL" id="ROH91075.1"/>
    </source>
</evidence>
<dbReference type="AlphaFoldDB" id="A0A3N0VEI2"/>
<reference evidence="7 8" key="1">
    <citation type="submission" date="2018-10" db="EMBL/GenBank/DDBJ databases">
        <authorList>
            <person name="Chen W.-M."/>
        </authorList>
    </citation>
    <scope>NUCLEOTIDE SEQUENCE [LARGE SCALE GENOMIC DNA]</scope>
    <source>
        <strain evidence="7 8">THS-13</strain>
    </source>
</reference>
<evidence type="ECO:0000256" key="1">
    <source>
        <dbReference type="ARBA" id="ARBA00023015"/>
    </source>
</evidence>
<feature type="region of interest" description="Disordered" evidence="5">
    <location>
        <begin position="1"/>
        <end position="35"/>
    </location>
</feature>
<dbReference type="InParanoid" id="A0A3N0VEI2"/>
<dbReference type="PRINTS" id="PR00455">
    <property type="entry name" value="HTHTETR"/>
</dbReference>
<dbReference type="InterPro" id="IPR009057">
    <property type="entry name" value="Homeodomain-like_sf"/>
</dbReference>
<name>A0A3N0VEI2_9GAMM</name>
<dbReference type="GO" id="GO:0000976">
    <property type="term" value="F:transcription cis-regulatory region binding"/>
    <property type="evidence" value="ECO:0007669"/>
    <property type="project" value="TreeGrafter"/>
</dbReference>
<sequence>MPRKSTPPAAGPASTETLLRSRGRPRRSVEHEQQRRARISEVARRLFVDEGFEAVSMRRLAQEAGCGTMSLYGYFQSKNAILRSLWEDCFAELFARVQQASRRGTPRQRLERAATAFVDYWCAQPQHYRLVFLNQDHRSGEERYYVDSSPLMERFGLFRELVAQLQTTGQGRAGDPQALSEALICALIGLCHAFITIPEFRWQPRPALIAASLGIVLG</sequence>
<evidence type="ECO:0000313" key="8">
    <source>
        <dbReference type="Proteomes" id="UP000282106"/>
    </source>
</evidence>
<dbReference type="Pfam" id="PF00440">
    <property type="entry name" value="TetR_N"/>
    <property type="match status" value="1"/>
</dbReference>